<evidence type="ECO:0000313" key="1">
    <source>
        <dbReference type="EMBL" id="VDR25856.1"/>
    </source>
</evidence>
<reference evidence="1 2" key="1">
    <citation type="submission" date="2018-12" db="EMBL/GenBank/DDBJ databases">
        <authorList>
            <consortium name="Pathogen Informatics"/>
        </authorList>
    </citation>
    <scope>NUCLEOTIDE SEQUENCE [LARGE SCALE GENOMIC DNA]</scope>
    <source>
        <strain evidence="1 2">NCTC13098</strain>
    </source>
</reference>
<protein>
    <submittedName>
        <fullName evidence="1">Uncharacterized protein</fullName>
    </submittedName>
</protein>
<dbReference type="Proteomes" id="UP000274346">
    <property type="component" value="Chromosome"/>
</dbReference>
<dbReference type="KEGG" id="rtg:NCTC13098_02189"/>
<organism evidence="1 2">
    <name type="scientific">Raoultella terrigena</name>
    <name type="common">Klebsiella terrigena</name>
    <dbReference type="NCBI Taxonomy" id="577"/>
    <lineage>
        <taxon>Bacteria</taxon>
        <taxon>Pseudomonadati</taxon>
        <taxon>Pseudomonadota</taxon>
        <taxon>Gammaproteobacteria</taxon>
        <taxon>Enterobacterales</taxon>
        <taxon>Enterobacteriaceae</taxon>
        <taxon>Klebsiella/Raoultella group</taxon>
        <taxon>Raoultella</taxon>
    </lineage>
</organism>
<dbReference type="AlphaFoldDB" id="A0A3P8M173"/>
<proteinExistence type="predicted"/>
<accession>A0A3P8M173</accession>
<sequence length="62" mass="6954">MSLFGYNGANNLSLSSNEMNEVKKELDMFLKKTSLSAKINDIKSILKDDESSNDVNVKSKLR</sequence>
<evidence type="ECO:0000313" key="2">
    <source>
        <dbReference type="Proteomes" id="UP000274346"/>
    </source>
</evidence>
<name>A0A3P8M173_RAOTE</name>
<dbReference type="EMBL" id="LR131271">
    <property type="protein sequence ID" value="VDR25856.1"/>
    <property type="molecule type" value="Genomic_DNA"/>
</dbReference>
<gene>
    <name evidence="1" type="ORF">NCTC13098_02189</name>
</gene>